<name>A0A0Q3PCJ0_BRADI</name>
<comment type="catalytic activity">
    <reaction evidence="20">
        <text>L-threonyl-[protein] + ATP = O-phospho-L-threonyl-[protein] + ADP + H(+)</text>
        <dbReference type="Rhea" id="RHEA:46608"/>
        <dbReference type="Rhea" id="RHEA-COMP:11060"/>
        <dbReference type="Rhea" id="RHEA-COMP:11605"/>
        <dbReference type="ChEBI" id="CHEBI:15378"/>
        <dbReference type="ChEBI" id="CHEBI:30013"/>
        <dbReference type="ChEBI" id="CHEBI:30616"/>
        <dbReference type="ChEBI" id="CHEBI:61977"/>
        <dbReference type="ChEBI" id="CHEBI:456216"/>
        <dbReference type="EC" id="2.7.11.1"/>
    </reaction>
</comment>
<evidence type="ECO:0000256" key="23">
    <source>
        <dbReference type="ARBA" id="ARBA00056628"/>
    </source>
</evidence>
<dbReference type="PROSITE" id="PS50011">
    <property type="entry name" value="PROTEIN_KINASE_DOM"/>
    <property type="match status" value="1"/>
</dbReference>
<evidence type="ECO:0000256" key="8">
    <source>
        <dbReference type="ARBA" id="ARBA00022614"/>
    </source>
</evidence>
<dbReference type="Proteomes" id="UP000008810">
    <property type="component" value="Chromosome 4"/>
</dbReference>
<dbReference type="EnsemblPlants" id="KQJ86889">
    <property type="protein sequence ID" value="KQJ86889"/>
    <property type="gene ID" value="BRADI_4g08273v3"/>
</dbReference>
<evidence type="ECO:0000256" key="13">
    <source>
        <dbReference type="ARBA" id="ARBA00022741"/>
    </source>
</evidence>
<dbReference type="SUPFAM" id="SSF52058">
    <property type="entry name" value="L domain-like"/>
    <property type="match status" value="2"/>
</dbReference>
<sequence length="962" mass="103842">MTGAPALFVLVFPLLLCHCTLLSDSHAQPPSSPARGANANTTTDDELALLSFKSTLSSGASLLASWNGSGRYCRWPGILCGEKHPERVVALRFHSANLLGPVSPFLGNLSFLRELDLGDNHLAGLIPPELGRLTRLQELNLSVNSLHGSIPEALAGCSSLMMLDLKRNHLQGEIPRWLTNLTSMEYLSLGGNRLSGEIPPGLGHLSKLRHLALSTNMLSGAIPSSLGCLPNLLWLSLGYNNLSGAVPTTIWNISSLSISIDHNRFHGQIPASVANASETSLLQLCYNFFDGVVPPELGRLRNLYWEPRDWGFVAALANCSQLEVLEMGANKLEGVLPDSLSNLSTSLMHLSLSGNEISGIIPRDIGNLVNLQNLDLSNNSFTGTLPSSLSRLNNLVERYIHGHKNAFSGRLPSTIAKLTKLLALDLSGNSFTGPIPKGLFNISALSVNLDLSHNNLEGSIPQEIGNMKNLVVINAESNKLTGAIPDTLGECQLLQNLFLQNNILTSTIPSSMSQLKGLENLDLSGNNLSGQIPKFLANITMLNYLNLSFNSFIGEVPNVGIFANATVFSIRGNDGGIPDLHLPPCSSQLENKRQKSLVIPIVTPLAASIVILLLICLFLSWHKSTSTKIPATTSMQGHPLTSYEQLLRATNGFSTTNLLGSGAFGTVFKGNIESQASGSTCHVAVKVLKLQTPGAFKSFIAECEALRNLRHRNLVKIITACSSIDNRGNDFKAIVFEFMPNGSLEDWLHPDTNDETAKCLNLLERVTILLDVANALDYLHCHGHAPVLHRDLKPSNVLLDTEMVAHLGDFGLAKILVETNSILQQSTSSMGFRGTIGYAPPEYGAGNMVSAQSDIYSYGILALEMVTGKKPTDSKFIEGLSLRRFAELGLSGKAMDVVDTRLSLSLENELVKADDCLYKPKIDCVFSLLGLGLSCSHDMPSRRTATGDIVKELHAIKESLLL</sequence>
<evidence type="ECO:0000256" key="25">
    <source>
        <dbReference type="PROSITE-ProRule" id="PRU10141"/>
    </source>
</evidence>
<feature type="binding site" evidence="25">
    <location>
        <position position="686"/>
    </location>
    <ligand>
        <name>ATP</name>
        <dbReference type="ChEBI" id="CHEBI:30616"/>
    </ligand>
</feature>
<protein>
    <recommendedName>
        <fullName evidence="24">Receptor kinase-like protein Xa21</fullName>
        <ecNumber evidence="4">2.7.11.1</ecNumber>
    </recommendedName>
</protein>
<dbReference type="FunCoup" id="A0A0Q3PCJ0">
    <property type="interactions" value="124"/>
</dbReference>
<keyword evidence="19" id="KW-0325">Glycoprotein</keyword>
<dbReference type="EC" id="2.7.11.1" evidence="4"/>
<dbReference type="InterPro" id="IPR013210">
    <property type="entry name" value="LRR_N_plant-typ"/>
</dbReference>
<evidence type="ECO:0000256" key="17">
    <source>
        <dbReference type="ARBA" id="ARBA00023136"/>
    </source>
</evidence>
<dbReference type="GO" id="GO:0005886">
    <property type="term" value="C:plasma membrane"/>
    <property type="evidence" value="ECO:0007669"/>
    <property type="project" value="UniProtKB-SubCell"/>
</dbReference>
<feature type="domain" description="Protein kinase" evidence="28">
    <location>
        <begin position="653"/>
        <end position="957"/>
    </location>
</feature>
<evidence type="ECO:0000256" key="11">
    <source>
        <dbReference type="ARBA" id="ARBA00022729"/>
    </source>
</evidence>
<dbReference type="PRINTS" id="PR00019">
    <property type="entry name" value="LEURICHRPT"/>
</dbReference>
<keyword evidence="14" id="KW-0418">Kinase</keyword>
<keyword evidence="13 25" id="KW-0547">Nucleotide-binding</keyword>
<keyword evidence="7" id="KW-0597">Phosphoprotein</keyword>
<feature type="chain" id="PRO_5033238858" description="Receptor kinase-like protein Xa21" evidence="27">
    <location>
        <begin position="28"/>
        <end position="962"/>
    </location>
</feature>
<keyword evidence="5" id="KW-1003">Cell membrane</keyword>
<dbReference type="InterPro" id="IPR011009">
    <property type="entry name" value="Kinase-like_dom_sf"/>
</dbReference>
<comment type="function">
    <text evidence="23">The processed protein kinase Xa21 chain released by protein cleavage after X.oryzae pv. oryzae protein Ax21 detection translocates into the nucleus where it can bind and regulate WRKY62, a transcription factor. Confers resistance to the bacterial pathogen X.oryzae pv. oryzae (Xoo).</text>
</comment>
<comment type="catalytic activity">
    <reaction evidence="21">
        <text>L-seryl-[protein] + ATP = O-phospho-L-seryl-[protein] + ADP + H(+)</text>
        <dbReference type="Rhea" id="RHEA:17989"/>
        <dbReference type="Rhea" id="RHEA-COMP:9863"/>
        <dbReference type="Rhea" id="RHEA-COMP:11604"/>
        <dbReference type="ChEBI" id="CHEBI:15378"/>
        <dbReference type="ChEBI" id="CHEBI:29999"/>
        <dbReference type="ChEBI" id="CHEBI:30616"/>
        <dbReference type="ChEBI" id="CHEBI:83421"/>
        <dbReference type="ChEBI" id="CHEBI:456216"/>
        <dbReference type="EC" id="2.7.11.1"/>
    </reaction>
</comment>
<evidence type="ECO:0000256" key="2">
    <source>
        <dbReference type="ARBA" id="ARBA00004389"/>
    </source>
</evidence>
<evidence type="ECO:0000256" key="1">
    <source>
        <dbReference type="ARBA" id="ARBA00004162"/>
    </source>
</evidence>
<evidence type="ECO:0000313" key="31">
    <source>
        <dbReference type="Proteomes" id="UP000008810"/>
    </source>
</evidence>
<evidence type="ECO:0000256" key="27">
    <source>
        <dbReference type="SAM" id="SignalP"/>
    </source>
</evidence>
<dbReference type="InterPro" id="IPR008271">
    <property type="entry name" value="Ser/Thr_kinase_AS"/>
</dbReference>
<evidence type="ECO:0000256" key="18">
    <source>
        <dbReference type="ARBA" id="ARBA00023170"/>
    </source>
</evidence>
<evidence type="ECO:0000256" key="6">
    <source>
        <dbReference type="ARBA" id="ARBA00022527"/>
    </source>
</evidence>
<evidence type="ECO:0000256" key="19">
    <source>
        <dbReference type="ARBA" id="ARBA00023180"/>
    </source>
</evidence>
<dbReference type="AlphaFoldDB" id="A0A0Q3PCJ0"/>
<dbReference type="Gramene" id="KQJ86889">
    <property type="protein sequence ID" value="KQJ86889"/>
    <property type="gene ID" value="BRADI_4g08273v3"/>
</dbReference>
<dbReference type="FunFam" id="3.30.200.20:FF:000432">
    <property type="entry name" value="LRR receptor-like serine/threonine-protein kinase EFR"/>
    <property type="match status" value="1"/>
</dbReference>
<dbReference type="Pfam" id="PF07714">
    <property type="entry name" value="PK_Tyr_Ser-Thr"/>
    <property type="match status" value="1"/>
</dbReference>
<dbReference type="PROSITE" id="PS00108">
    <property type="entry name" value="PROTEIN_KINASE_ST"/>
    <property type="match status" value="1"/>
</dbReference>
<evidence type="ECO:0000256" key="4">
    <source>
        <dbReference type="ARBA" id="ARBA00012513"/>
    </source>
</evidence>
<keyword evidence="15 25" id="KW-0067">ATP-binding</keyword>
<evidence type="ECO:0000256" key="7">
    <source>
        <dbReference type="ARBA" id="ARBA00022553"/>
    </source>
</evidence>
<keyword evidence="9" id="KW-0808">Transferase</keyword>
<evidence type="ECO:0000256" key="5">
    <source>
        <dbReference type="ARBA" id="ARBA00022475"/>
    </source>
</evidence>
<evidence type="ECO:0000256" key="22">
    <source>
        <dbReference type="ARBA" id="ARBA00054320"/>
    </source>
</evidence>
<evidence type="ECO:0000256" key="24">
    <source>
        <dbReference type="ARBA" id="ARBA00072040"/>
    </source>
</evidence>
<reference evidence="29" key="2">
    <citation type="submission" date="2017-06" db="EMBL/GenBank/DDBJ databases">
        <title>WGS assembly of Brachypodium distachyon.</title>
        <authorList>
            <consortium name="The International Brachypodium Initiative"/>
            <person name="Lucas S."/>
            <person name="Harmon-Smith M."/>
            <person name="Lail K."/>
            <person name="Tice H."/>
            <person name="Grimwood J."/>
            <person name="Bruce D."/>
            <person name="Barry K."/>
            <person name="Shu S."/>
            <person name="Lindquist E."/>
            <person name="Wang M."/>
            <person name="Pitluck S."/>
            <person name="Vogel J.P."/>
            <person name="Garvin D.F."/>
            <person name="Mockler T.C."/>
            <person name="Schmutz J."/>
            <person name="Rokhsar D."/>
            <person name="Bevan M.W."/>
        </authorList>
    </citation>
    <scope>NUCLEOTIDE SEQUENCE</scope>
    <source>
        <strain evidence="29">Bd21</strain>
    </source>
</reference>
<dbReference type="FunFam" id="3.80.10.10:FF:000095">
    <property type="entry name" value="LRR receptor-like serine/threonine-protein kinase GSO1"/>
    <property type="match status" value="2"/>
</dbReference>
<dbReference type="InterPro" id="IPR003591">
    <property type="entry name" value="Leu-rich_rpt_typical-subtyp"/>
</dbReference>
<gene>
    <name evidence="29" type="ORF">BRADI_4g08273v3</name>
</gene>
<keyword evidence="12" id="KW-0677">Repeat</keyword>
<dbReference type="Gene3D" id="1.10.510.10">
    <property type="entry name" value="Transferase(Phosphotransferase) domain 1"/>
    <property type="match status" value="1"/>
</dbReference>
<dbReference type="GO" id="GO:0004674">
    <property type="term" value="F:protein serine/threonine kinase activity"/>
    <property type="evidence" value="ECO:0007669"/>
    <property type="project" value="UniProtKB-KW"/>
</dbReference>
<dbReference type="Pfam" id="PF08263">
    <property type="entry name" value="LRRNT_2"/>
    <property type="match status" value="1"/>
</dbReference>
<evidence type="ECO:0000313" key="29">
    <source>
        <dbReference type="EMBL" id="KQJ86889.1"/>
    </source>
</evidence>
<dbReference type="InterPro" id="IPR017441">
    <property type="entry name" value="Protein_kinase_ATP_BS"/>
</dbReference>
<organism evidence="29">
    <name type="scientific">Brachypodium distachyon</name>
    <name type="common">Purple false brome</name>
    <name type="synonym">Trachynia distachya</name>
    <dbReference type="NCBI Taxonomy" id="15368"/>
    <lineage>
        <taxon>Eukaryota</taxon>
        <taxon>Viridiplantae</taxon>
        <taxon>Streptophyta</taxon>
        <taxon>Embryophyta</taxon>
        <taxon>Tracheophyta</taxon>
        <taxon>Spermatophyta</taxon>
        <taxon>Magnoliopsida</taxon>
        <taxon>Liliopsida</taxon>
        <taxon>Poales</taxon>
        <taxon>Poaceae</taxon>
        <taxon>BOP clade</taxon>
        <taxon>Pooideae</taxon>
        <taxon>Stipodae</taxon>
        <taxon>Brachypodieae</taxon>
        <taxon>Brachypodium</taxon>
    </lineage>
</organism>
<keyword evidence="17 26" id="KW-0472">Membrane</keyword>
<feature type="signal peptide" evidence="27">
    <location>
        <begin position="1"/>
        <end position="27"/>
    </location>
</feature>
<evidence type="ECO:0000256" key="10">
    <source>
        <dbReference type="ARBA" id="ARBA00022692"/>
    </source>
</evidence>
<dbReference type="GO" id="GO:0005524">
    <property type="term" value="F:ATP binding"/>
    <property type="evidence" value="ECO:0007669"/>
    <property type="project" value="UniProtKB-UniRule"/>
</dbReference>
<dbReference type="GO" id="GO:0005789">
    <property type="term" value="C:endoplasmic reticulum membrane"/>
    <property type="evidence" value="ECO:0007669"/>
    <property type="project" value="UniProtKB-SubCell"/>
</dbReference>
<dbReference type="ExpressionAtlas" id="A0A0Q3PCJ0">
    <property type="expression patterns" value="baseline"/>
</dbReference>
<dbReference type="Pfam" id="PF23598">
    <property type="entry name" value="LRR_14"/>
    <property type="match status" value="2"/>
</dbReference>
<dbReference type="Gene3D" id="3.80.10.10">
    <property type="entry name" value="Ribonuclease Inhibitor"/>
    <property type="match status" value="3"/>
</dbReference>
<keyword evidence="8" id="KW-0433">Leucine-rich repeat</keyword>
<dbReference type="InterPro" id="IPR032675">
    <property type="entry name" value="LRR_dom_sf"/>
</dbReference>
<feature type="transmembrane region" description="Helical" evidence="26">
    <location>
        <begin position="597"/>
        <end position="619"/>
    </location>
</feature>
<evidence type="ECO:0000256" key="16">
    <source>
        <dbReference type="ARBA" id="ARBA00022989"/>
    </source>
</evidence>
<reference evidence="29 30" key="1">
    <citation type="journal article" date="2010" name="Nature">
        <title>Genome sequencing and analysis of the model grass Brachypodium distachyon.</title>
        <authorList>
            <consortium name="International Brachypodium Initiative"/>
        </authorList>
    </citation>
    <scope>NUCLEOTIDE SEQUENCE [LARGE SCALE GENOMIC DNA]</scope>
    <source>
        <strain evidence="29 30">Bd21</strain>
    </source>
</reference>
<keyword evidence="11 27" id="KW-0732">Signal</keyword>
<dbReference type="PANTHER" id="PTHR27008">
    <property type="entry name" value="OS04G0122200 PROTEIN"/>
    <property type="match status" value="1"/>
</dbReference>
<dbReference type="OrthoDB" id="676979at2759"/>
<dbReference type="SMART" id="SM00369">
    <property type="entry name" value="LRR_TYP"/>
    <property type="match status" value="7"/>
</dbReference>
<keyword evidence="31" id="KW-1185">Reference proteome</keyword>
<keyword evidence="16 26" id="KW-1133">Transmembrane helix</keyword>
<dbReference type="InterPro" id="IPR051809">
    <property type="entry name" value="Plant_receptor-like_S/T_kinase"/>
</dbReference>
<dbReference type="InterPro" id="IPR000719">
    <property type="entry name" value="Prot_kinase_dom"/>
</dbReference>
<dbReference type="PANTHER" id="PTHR27008:SF476">
    <property type="entry name" value="OS11G0569800 PROTEIN"/>
    <property type="match status" value="1"/>
</dbReference>
<comment type="similarity">
    <text evidence="3">Belongs to the protein kinase superfamily. Ser/Thr protein kinase family.</text>
</comment>
<dbReference type="InParanoid" id="A0A0Q3PCJ0"/>
<evidence type="ECO:0000256" key="20">
    <source>
        <dbReference type="ARBA" id="ARBA00047899"/>
    </source>
</evidence>
<dbReference type="SMART" id="SM00220">
    <property type="entry name" value="S_TKc"/>
    <property type="match status" value="1"/>
</dbReference>
<evidence type="ECO:0000256" key="15">
    <source>
        <dbReference type="ARBA" id="ARBA00022840"/>
    </source>
</evidence>
<keyword evidence="10 26" id="KW-0812">Transmembrane</keyword>
<dbReference type="InterPro" id="IPR001245">
    <property type="entry name" value="Ser-Thr/Tyr_kinase_cat_dom"/>
</dbReference>
<dbReference type="PROSITE" id="PS00107">
    <property type="entry name" value="PROTEIN_KINASE_ATP"/>
    <property type="match status" value="1"/>
</dbReference>
<evidence type="ECO:0000256" key="26">
    <source>
        <dbReference type="SAM" id="Phobius"/>
    </source>
</evidence>
<dbReference type="EMBL" id="CM000883">
    <property type="protein sequence ID" value="KQJ86889.1"/>
    <property type="molecule type" value="Genomic_DNA"/>
</dbReference>
<comment type="subcellular location">
    <subcellularLocation>
        <location evidence="1">Cell membrane</location>
        <topology evidence="1">Single-pass membrane protein</topology>
    </subcellularLocation>
    <subcellularLocation>
        <location evidence="2">Endoplasmic reticulum membrane</location>
        <topology evidence="2">Single-pass membrane protein</topology>
    </subcellularLocation>
</comment>
<dbReference type="InterPro" id="IPR055414">
    <property type="entry name" value="LRR_R13L4/SHOC2-like"/>
</dbReference>
<dbReference type="FunFam" id="1.10.510.10:FF:000358">
    <property type="entry name" value="Putative leucine-rich repeat receptor-like serine/threonine-protein kinase"/>
    <property type="match status" value="1"/>
</dbReference>
<accession>A0A0Q3PCJ0</accession>
<keyword evidence="18" id="KW-0675">Receptor</keyword>
<dbReference type="Gene3D" id="3.30.200.20">
    <property type="entry name" value="Phosphorylase Kinase, domain 1"/>
    <property type="match status" value="1"/>
</dbReference>
<proteinExistence type="inferred from homology"/>
<evidence type="ECO:0000256" key="9">
    <source>
        <dbReference type="ARBA" id="ARBA00022679"/>
    </source>
</evidence>
<dbReference type="SUPFAM" id="SSF56112">
    <property type="entry name" value="Protein kinase-like (PK-like)"/>
    <property type="match status" value="1"/>
</dbReference>
<evidence type="ECO:0000313" key="30">
    <source>
        <dbReference type="EnsemblPlants" id="KQJ86889"/>
    </source>
</evidence>
<evidence type="ECO:0000256" key="12">
    <source>
        <dbReference type="ARBA" id="ARBA00022737"/>
    </source>
</evidence>
<comment type="function">
    <text evidence="22">Receptor kinase that detects X.oryzae pv. oryzae protein Ax21 to promote innate immunity. Following X.oryzae pv. oryzae protein Ax21 detection, undergoes cleavage, releasing the processed protein kinase Xa21 chain.</text>
</comment>
<evidence type="ECO:0000256" key="3">
    <source>
        <dbReference type="ARBA" id="ARBA00008684"/>
    </source>
</evidence>
<evidence type="ECO:0000259" key="28">
    <source>
        <dbReference type="PROSITE" id="PS50011"/>
    </source>
</evidence>
<reference evidence="30" key="3">
    <citation type="submission" date="2018-08" db="UniProtKB">
        <authorList>
            <consortium name="EnsemblPlants"/>
        </authorList>
    </citation>
    <scope>IDENTIFICATION</scope>
    <source>
        <strain evidence="30">cv. Bd21</strain>
    </source>
</reference>
<keyword evidence="6" id="KW-0723">Serine/threonine-protein kinase</keyword>
<evidence type="ECO:0000256" key="14">
    <source>
        <dbReference type="ARBA" id="ARBA00022777"/>
    </source>
</evidence>
<evidence type="ECO:0000256" key="21">
    <source>
        <dbReference type="ARBA" id="ARBA00048679"/>
    </source>
</evidence>